<protein>
    <recommendedName>
        <fullName evidence="8">mitogen-activated protein kinase kinase</fullName>
        <ecNumber evidence="8">2.7.12.2</ecNumber>
    </recommendedName>
</protein>
<dbReference type="SMART" id="SM00220">
    <property type="entry name" value="S_TKc"/>
    <property type="match status" value="1"/>
</dbReference>
<comment type="caution">
    <text evidence="17">The sequence shown here is derived from an EMBL/GenBank/DDBJ whole genome shotgun (WGS) entry which is preliminary data.</text>
</comment>
<evidence type="ECO:0000256" key="9">
    <source>
        <dbReference type="ARBA" id="ARBA00049014"/>
    </source>
</evidence>
<feature type="region of interest" description="Disordered" evidence="14">
    <location>
        <begin position="1621"/>
        <end position="1746"/>
    </location>
</feature>
<evidence type="ECO:0000256" key="5">
    <source>
        <dbReference type="ARBA" id="ARBA00022833"/>
    </source>
</evidence>
<dbReference type="PROSITE" id="PS00107">
    <property type="entry name" value="PROTEIN_KINASE_ATP"/>
    <property type="match status" value="1"/>
</dbReference>
<evidence type="ECO:0000256" key="1">
    <source>
        <dbReference type="ARBA" id="ARBA00022679"/>
    </source>
</evidence>
<evidence type="ECO:0000259" key="15">
    <source>
        <dbReference type="PROSITE" id="PS50011"/>
    </source>
</evidence>
<proteinExistence type="inferred from homology"/>
<dbReference type="InterPro" id="IPR017441">
    <property type="entry name" value="Protein_kinase_ATP_BS"/>
</dbReference>
<keyword evidence="3 12" id="KW-0547">Nucleotide-binding</keyword>
<keyword evidence="4 19" id="KW-0418">Kinase</keyword>
<feature type="region of interest" description="Disordered" evidence="14">
    <location>
        <begin position="897"/>
        <end position="1038"/>
    </location>
</feature>
<dbReference type="EMBL" id="CAMXCT020001576">
    <property type="protein sequence ID" value="CAL1144683.1"/>
    <property type="molecule type" value="Genomic_DNA"/>
</dbReference>
<feature type="non-terminal residue" evidence="17">
    <location>
        <position position="3044"/>
    </location>
</feature>
<evidence type="ECO:0000313" key="18">
    <source>
        <dbReference type="EMBL" id="CAL1144683.1"/>
    </source>
</evidence>
<evidence type="ECO:0000256" key="12">
    <source>
        <dbReference type="PROSITE-ProRule" id="PRU10141"/>
    </source>
</evidence>
<feature type="compositionally biased region" description="Basic and acidic residues" evidence="14">
    <location>
        <begin position="1625"/>
        <end position="1672"/>
    </location>
</feature>
<evidence type="ECO:0000256" key="8">
    <source>
        <dbReference type="ARBA" id="ARBA00038999"/>
    </source>
</evidence>
<sequence length="3044" mass="339307">LGSAPASRLVTIRGPMGDNFFWQDLLDVAKSPCRKRQKVPELPTVFPKMWCQKYLEKAGFDKETLPAGQRPCLGICYEILPVRPPPEVMPPPPPSVSATSEELLRAIRTGHEDGRWTTVALSGSYQAYFIFDPHRLRVWGSCEGLGSLAYIWRHITEMTGVKHELLFSSELHGPSRDFCIRNGDCALGRCHFYSDCSHDEQGGWCHICQELHSEGIFLGEETDLAAIGIPCQKFSPLNIRTKLLQYNPFAQMLDGKLRKGQVLLTGSEVILTCLAKLRRRNPKTFVLEEVATIAQAFKTPITIDEHVYEELRYLRNKQRTEKARAAVQFNRLKRKQEASSELPQHPAEEYRREHVLWERARSACMLTEEGNLLHNVLPRTLQALSESGNLGHSEDFKAELEDLLQDEVVNADVANDDWESWLLNLSKVGDLSPAEVNQKRKQLTFSAFRQPEFAPRTMLLEYLMYPLLSGMDSLLTRSGLLARLHHMPDLKLDAQESLRSRSSVFFKHFISGNFGFEMVDLYVEKLRNFPRLGLPNMANECFTICISVMGEVWRRFVFDKQCCPYTLFALLDTTTDEDFLRAYRDMQRSMEDCPMCTDVEFSRVLLRAIPTDGNLAELKPAISTLRNFLEDVTIFTPVSSDLVECLHGFQQGWNVFQREWFQERQVTPDQWKEELTRCSSAWKGLSEKRQDPYHAKAAHENGLREEAMLQPLPSREEIKSNTVPLGAAGFNAAELLGRLDLVRLSDRNEDIEATWNEAVRKPQAVTWSDDQRDLVHHEGVLTSGDLAPGTLFSIDETAVSHRHFVLGPSIKKPMIQVVLECFPGASPDELTILNPESRRVTWFTTSQLFEHVLGQGCSCKTMRIKSAKYEFPLGSELLVLKLLPNTGALLELHTEAKKNKTPKPKNKIALPFGLKLEPKTRSRKKPKLSHGKDMAVSSRNRKTTENVPDILQDMMDSFGNSESSDGVSVSDGGSSIDSSADSDFDDSEGEPTLVNPQQRSEELMTREVLRSHTALHSSEQPEPEVQSSLAAASSRPAKGGSTFCNQSVGMVEISVQKAARLAQCQGCQTKIARDSVRVGYAYSRKKFHSYVHPGCFPSYLQGQNGDIEQSIVFAEKWISENQGFAQLPDIQSMLQVLQSKSAPLDFFLHGKLDGVLYGLAEPSSKFGSANHRQRCYILGARIDVCEEADLDLACRWIEEVFPSIHRRSSITDCWEYTMATVAPCSYPSPAKDRSKKQKDHSSKTKQKQFLQNLQVSAKGWGDYTCSLSTAQREQLNVRERVKLDVEFAKIKEHPNFDPNALDECFVDVARSYTQGMGVYQRGLGSAVLLAIQGFDPAEFTFSEASEANYKLYNRLAGNSFTSSVAGACILGLVLGILLKDGSGQWFGCIICGDNMAGCPYLPMLPRLDTACVRADSVSSIESSETTSGSEASLSPSSQTVDKDFPDDSAWQTFMTLGSAAMSSALESDDECCEHCGQKFGDNDKDSDILFHSDAPAASDPIPVARVKPSASVCRERFAELRAKHVRHYVERPGKRARHEKVSMEELIRKSESQYVDFQSVSELISLSEYLEKHAKVSKVLRSERERKSYIQNVLGLQVQKDPTKNGALAVAVPKHTLMLSGTRMSSERVKEQRFDSKEESKDAFSKAKAGVEVKLNTKEDMERAEQIAKEEGQGDNSSGSDSDSSSNSSKSSFGLAESEDDKQKGKKKPSKTAGPKSKARRLSDPPSTRLTKKTTPTKSEDPAKVGKAELEKFQGVLDMAEKYLSSLQELKPEILWKSLIRATEVDRKLSREQSVLASLDNALSNEKLPLDLIAKGKKLVTSIGKEIKAVLNLKEFFREVRTTKGVSSQDEPGNVFANLVKPLSSDKFEAGLRLASDPGTLVEVLAFCGKKLHGAGMSLFDFMTITEKEQKCDGFGLQWFISTCPVPDVDKRWKTLLKAQVAIFNDWCDRIRAGASVEDIQKDLPIRLRSTDFDKEKKWPHGGRVVVRLPSPDAEFVVQDIGKAYENQVGLSHTVVVDLQKVFAILDMASMQAGKTIDLKFTAAVAAYEGFSSKISLCVSSQQQWRCLPDMCVAYHWLCRVSMVWKRLSAKGRQPYIEASQRTFKDQQKKSKEVGLRYKSAMAVELDAKDQAASRPTTPFGLFCKETKQNCAQASKAWKALGEEERQKYVQQNQNAREGPDVPAGKPQSELVMPLTKNLTYLGKHFEMLSSQKQQQILGHGTYGTVYVVQHVQRRDIFAAKIETMTRSLHKEVEILRLFDHPSVLPIVDSSVLVGGLSWMVVPLMPGNLHCYLRNSNKFDDDGKIALFHQLVSGIGHVHSHYVVHCDIKPGNILVDPFRQSFRLCDFGLALKVPVAQEERRNPVYSLPYRPPELCSAECDLCIHLNVRCDSWAAGLTMVEAGCGKRFFSADCRADVMVQIQDFCQEASTGLGGPVSRRLKEAMGQVPASIRKSVSSMLRLNNQLRACLWQKALAVRVEVSVTPATLEDCKAMISKLDAMVSMSVADVTQSDDFENQLAELSGAYQLSQKLHASMVEGAKDGADAIDSALGRLEGWLVNTLCPNYEEQVAHIESFAKEKAQVEKNLEALAERCSVLEKITLPNLKDDAVPRFLLKWQHAMGAFEAPESDCEDSVEVHSMHLGFAKPLLAAAKDEMSHDSLSQAEKPIVEAIVGYMDAFCKIVSAKSVKKILQDPGKSWPIEKLLMPEHMAAGSAFKAVSSLKEDEDAVKKNAGDLAFVLSKLGLFETCANLLQSKIGRDPLLATLATQCESFAATFSKSVRETLKTIQYSILNTMMTYIEKYRKVAKAAEGWEMDGVAWAFSNDESSQSNSDFKVLHGSLTAFRAELSSLETFMSHASGNSEVKKLVDEVAVLTTEGQKLCHEAGAIAAIVMVSGYFIVTEDGVHLDTVQKHCQNMYKFDFAKLPGKLKEMVTKHLKDGPDGADEGRPSKEKKDKKVAKKSKDKGKEKKQSKEKSADDKKSKKEHGPHLPTSNSCRVAGGYHPTRGPSLNFLNLERLVVQTGFRQANFAFQDDGALFNVWVLAKT</sequence>
<dbReference type="GO" id="GO:0004708">
    <property type="term" value="F:MAP kinase kinase activity"/>
    <property type="evidence" value="ECO:0007669"/>
    <property type="project" value="UniProtKB-EC"/>
</dbReference>
<dbReference type="GO" id="GO:0008270">
    <property type="term" value="F:zinc ion binding"/>
    <property type="evidence" value="ECO:0007669"/>
    <property type="project" value="InterPro"/>
</dbReference>
<feature type="compositionally biased region" description="Basic and acidic residues" evidence="14">
    <location>
        <begin position="2963"/>
        <end position="2986"/>
    </location>
</feature>
<dbReference type="SUPFAM" id="SSF47095">
    <property type="entry name" value="HMG-box"/>
    <property type="match status" value="1"/>
</dbReference>
<keyword evidence="6 12" id="KW-0067">ATP-binding</keyword>
<comment type="catalytic activity">
    <reaction evidence="10">
        <text>L-threonyl-[protein] + ATP = O-phospho-L-threonyl-[protein] + ADP + H(+)</text>
        <dbReference type="Rhea" id="RHEA:46608"/>
        <dbReference type="Rhea" id="RHEA-COMP:11060"/>
        <dbReference type="Rhea" id="RHEA-COMP:11605"/>
        <dbReference type="ChEBI" id="CHEBI:15378"/>
        <dbReference type="ChEBI" id="CHEBI:30013"/>
        <dbReference type="ChEBI" id="CHEBI:30616"/>
        <dbReference type="ChEBI" id="CHEBI:61977"/>
        <dbReference type="ChEBI" id="CHEBI:456216"/>
        <dbReference type="EC" id="2.7.12.2"/>
    </reaction>
</comment>
<dbReference type="InterPro" id="IPR008271">
    <property type="entry name" value="Ser/Thr_kinase_AS"/>
</dbReference>
<reference evidence="18" key="2">
    <citation type="submission" date="2024-04" db="EMBL/GenBank/DDBJ databases">
        <authorList>
            <person name="Chen Y."/>
            <person name="Shah S."/>
            <person name="Dougan E. K."/>
            <person name="Thang M."/>
            <person name="Chan C."/>
        </authorList>
    </citation>
    <scope>NUCLEOTIDE SEQUENCE [LARGE SCALE GENOMIC DNA]</scope>
</reference>
<evidence type="ECO:0000256" key="3">
    <source>
        <dbReference type="ARBA" id="ARBA00022741"/>
    </source>
</evidence>
<name>A0A9P1FWM0_9DINO</name>
<dbReference type="InterPro" id="IPR036910">
    <property type="entry name" value="HMG_box_dom_sf"/>
</dbReference>
<feature type="binding site" evidence="12">
    <location>
        <position position="2241"/>
    </location>
    <ligand>
        <name>ATP</name>
        <dbReference type="ChEBI" id="CHEBI:30616"/>
    </ligand>
</feature>
<gene>
    <name evidence="17" type="ORF">C1SCF055_LOCUS18228</name>
</gene>
<feature type="coiled-coil region" evidence="13">
    <location>
        <begin position="2571"/>
        <end position="2598"/>
    </location>
</feature>
<evidence type="ECO:0000256" key="7">
    <source>
        <dbReference type="ARBA" id="ARBA00038035"/>
    </source>
</evidence>
<comment type="catalytic activity">
    <reaction evidence="11">
        <text>L-tyrosyl-[protein] + ATP = O-phospho-L-tyrosyl-[protein] + ADP + H(+)</text>
        <dbReference type="Rhea" id="RHEA:10596"/>
        <dbReference type="Rhea" id="RHEA-COMP:10136"/>
        <dbReference type="Rhea" id="RHEA-COMP:20101"/>
        <dbReference type="ChEBI" id="CHEBI:15378"/>
        <dbReference type="ChEBI" id="CHEBI:30616"/>
        <dbReference type="ChEBI" id="CHEBI:46858"/>
        <dbReference type="ChEBI" id="CHEBI:61978"/>
        <dbReference type="ChEBI" id="CHEBI:456216"/>
        <dbReference type="EC" id="2.7.12.2"/>
    </reaction>
</comment>
<dbReference type="EC" id="2.7.12.2" evidence="8"/>
<feature type="compositionally biased region" description="Low complexity" evidence="14">
    <location>
        <begin position="1017"/>
        <end position="1028"/>
    </location>
</feature>
<feature type="compositionally biased region" description="Low complexity" evidence="14">
    <location>
        <begin position="1674"/>
        <end position="1692"/>
    </location>
</feature>
<dbReference type="Pfam" id="PF00069">
    <property type="entry name" value="Pkinase"/>
    <property type="match status" value="1"/>
</dbReference>
<evidence type="ECO:0000256" key="6">
    <source>
        <dbReference type="ARBA" id="ARBA00022840"/>
    </source>
</evidence>
<keyword evidence="2" id="KW-0479">Metal-binding</keyword>
<keyword evidence="5" id="KW-0862">Zinc</keyword>
<organism evidence="17">
    <name type="scientific">Cladocopium goreaui</name>
    <dbReference type="NCBI Taxonomy" id="2562237"/>
    <lineage>
        <taxon>Eukaryota</taxon>
        <taxon>Sar</taxon>
        <taxon>Alveolata</taxon>
        <taxon>Dinophyceae</taxon>
        <taxon>Suessiales</taxon>
        <taxon>Symbiodiniaceae</taxon>
        <taxon>Cladocopium</taxon>
    </lineage>
</organism>
<feature type="compositionally biased region" description="Polar residues" evidence="14">
    <location>
        <begin position="1725"/>
        <end position="1737"/>
    </location>
</feature>
<feature type="compositionally biased region" description="Basic and acidic residues" evidence="14">
    <location>
        <begin position="999"/>
        <end position="1010"/>
    </location>
</feature>
<keyword evidence="1" id="KW-0808">Transferase</keyword>
<feature type="compositionally biased region" description="Basic residues" evidence="14">
    <location>
        <begin position="1233"/>
        <end position="1246"/>
    </location>
</feature>
<dbReference type="EMBL" id="CAMXCT010001576">
    <property type="protein sequence ID" value="CAI3991308.1"/>
    <property type="molecule type" value="Genomic_DNA"/>
</dbReference>
<dbReference type="EMBL" id="CAMXCT030001576">
    <property type="protein sequence ID" value="CAL4778620.1"/>
    <property type="molecule type" value="Genomic_DNA"/>
</dbReference>
<dbReference type="Gene3D" id="1.10.510.10">
    <property type="entry name" value="Transferase(Phosphotransferase) domain 1"/>
    <property type="match status" value="1"/>
</dbReference>
<dbReference type="InterPro" id="IPR001510">
    <property type="entry name" value="Znf_PARP"/>
</dbReference>
<feature type="domain" description="Protein kinase" evidence="15">
    <location>
        <begin position="2212"/>
        <end position="2477"/>
    </location>
</feature>
<evidence type="ECO:0000256" key="10">
    <source>
        <dbReference type="ARBA" id="ARBA00049299"/>
    </source>
</evidence>
<keyword evidence="13" id="KW-0175">Coiled coil</keyword>
<evidence type="ECO:0000256" key="4">
    <source>
        <dbReference type="ARBA" id="ARBA00022777"/>
    </source>
</evidence>
<evidence type="ECO:0000313" key="20">
    <source>
        <dbReference type="Proteomes" id="UP001152797"/>
    </source>
</evidence>
<evidence type="ECO:0000256" key="13">
    <source>
        <dbReference type="SAM" id="Coils"/>
    </source>
</evidence>
<dbReference type="GO" id="GO:0003677">
    <property type="term" value="F:DNA binding"/>
    <property type="evidence" value="ECO:0007669"/>
    <property type="project" value="InterPro"/>
</dbReference>
<feature type="compositionally biased region" description="Basic and acidic residues" evidence="14">
    <location>
        <begin position="2934"/>
        <end position="2953"/>
    </location>
</feature>
<dbReference type="InterPro" id="IPR011009">
    <property type="entry name" value="Kinase-like_dom_sf"/>
</dbReference>
<dbReference type="CDD" id="cd00180">
    <property type="entry name" value="PKc"/>
    <property type="match status" value="1"/>
</dbReference>
<evidence type="ECO:0000256" key="2">
    <source>
        <dbReference type="ARBA" id="ARBA00022723"/>
    </source>
</evidence>
<feature type="compositionally biased region" description="Acidic residues" evidence="14">
    <location>
        <begin position="980"/>
        <end position="989"/>
    </location>
</feature>
<evidence type="ECO:0000259" key="16">
    <source>
        <dbReference type="PROSITE" id="PS50064"/>
    </source>
</evidence>
<feature type="compositionally biased region" description="Low complexity" evidence="14">
    <location>
        <begin position="1422"/>
        <end position="1434"/>
    </location>
</feature>
<dbReference type="PANTHER" id="PTHR48013">
    <property type="entry name" value="DUAL SPECIFICITY MITOGEN-ACTIVATED PROTEIN KINASE KINASE 5-RELATED"/>
    <property type="match status" value="1"/>
</dbReference>
<keyword evidence="20" id="KW-1185">Reference proteome</keyword>
<evidence type="ECO:0000256" key="11">
    <source>
        <dbReference type="ARBA" id="ARBA00051693"/>
    </source>
</evidence>
<accession>A0A9P1FWM0</accession>
<dbReference type="PROSITE" id="PS50064">
    <property type="entry name" value="ZF_PARP_2"/>
    <property type="match status" value="1"/>
</dbReference>
<dbReference type="SUPFAM" id="SSF56112">
    <property type="entry name" value="Protein kinase-like (PK-like)"/>
    <property type="match status" value="1"/>
</dbReference>
<dbReference type="PANTHER" id="PTHR48013:SF9">
    <property type="entry name" value="DUAL SPECIFICITY MITOGEN-ACTIVATED PROTEIN KINASE KINASE 5"/>
    <property type="match status" value="1"/>
</dbReference>
<reference evidence="17" key="1">
    <citation type="submission" date="2022-10" db="EMBL/GenBank/DDBJ databases">
        <authorList>
            <person name="Chen Y."/>
            <person name="Dougan E. K."/>
            <person name="Chan C."/>
            <person name="Rhodes N."/>
            <person name="Thang M."/>
        </authorList>
    </citation>
    <scope>NUCLEOTIDE SEQUENCE</scope>
</reference>
<dbReference type="OrthoDB" id="423535at2759"/>
<evidence type="ECO:0000313" key="17">
    <source>
        <dbReference type="EMBL" id="CAI3991308.1"/>
    </source>
</evidence>
<feature type="compositionally biased region" description="Low complexity" evidence="14">
    <location>
        <begin position="961"/>
        <end position="979"/>
    </location>
</feature>
<dbReference type="Proteomes" id="UP001152797">
    <property type="component" value="Unassembled WGS sequence"/>
</dbReference>
<feature type="domain" description="PARP-type" evidence="16">
    <location>
        <begin position="1062"/>
        <end position="1127"/>
    </location>
</feature>
<dbReference type="GO" id="GO:0005524">
    <property type="term" value="F:ATP binding"/>
    <property type="evidence" value="ECO:0007669"/>
    <property type="project" value="UniProtKB-UniRule"/>
</dbReference>
<feature type="region of interest" description="Disordered" evidence="14">
    <location>
        <begin position="1422"/>
        <end position="1441"/>
    </location>
</feature>
<feature type="non-terminal residue" evidence="17">
    <location>
        <position position="1"/>
    </location>
</feature>
<dbReference type="PROSITE" id="PS00108">
    <property type="entry name" value="PROTEIN_KINASE_ST"/>
    <property type="match status" value="1"/>
</dbReference>
<comment type="similarity">
    <text evidence="7">Belongs to the protein kinase superfamily. STE Ser/Thr protein kinase family. MAP kinase kinase subfamily.</text>
</comment>
<feature type="region of interest" description="Disordered" evidence="14">
    <location>
        <begin position="2934"/>
        <end position="3000"/>
    </location>
</feature>
<feature type="region of interest" description="Disordered" evidence="14">
    <location>
        <begin position="1227"/>
        <end position="1246"/>
    </location>
</feature>
<comment type="catalytic activity">
    <reaction evidence="9">
        <text>L-seryl-[protein] + ATP = O-phospho-L-seryl-[protein] + ADP + H(+)</text>
        <dbReference type="Rhea" id="RHEA:17989"/>
        <dbReference type="Rhea" id="RHEA-COMP:9863"/>
        <dbReference type="Rhea" id="RHEA-COMP:11604"/>
        <dbReference type="ChEBI" id="CHEBI:15378"/>
        <dbReference type="ChEBI" id="CHEBI:29999"/>
        <dbReference type="ChEBI" id="CHEBI:30616"/>
        <dbReference type="ChEBI" id="CHEBI:83421"/>
        <dbReference type="ChEBI" id="CHEBI:456216"/>
        <dbReference type="EC" id="2.7.12.2"/>
    </reaction>
</comment>
<dbReference type="CDD" id="cd00084">
    <property type="entry name" value="HMG-box_SF"/>
    <property type="match status" value="1"/>
</dbReference>
<evidence type="ECO:0000313" key="19">
    <source>
        <dbReference type="EMBL" id="CAL4778620.1"/>
    </source>
</evidence>
<dbReference type="PROSITE" id="PS50011">
    <property type="entry name" value="PROTEIN_KINASE_DOM"/>
    <property type="match status" value="1"/>
</dbReference>
<evidence type="ECO:0000256" key="14">
    <source>
        <dbReference type="SAM" id="MobiDB-lite"/>
    </source>
</evidence>
<dbReference type="InterPro" id="IPR000719">
    <property type="entry name" value="Prot_kinase_dom"/>
</dbReference>